<feature type="transmembrane region" description="Helical" evidence="2">
    <location>
        <begin position="397"/>
        <end position="419"/>
    </location>
</feature>
<dbReference type="InterPro" id="IPR050445">
    <property type="entry name" value="Bact_polysacc_biosynth/exp"/>
</dbReference>
<feature type="domain" description="Tyrosine-protein kinase G-rich" evidence="3">
    <location>
        <begin position="350"/>
        <end position="418"/>
    </location>
</feature>
<dbReference type="InterPro" id="IPR017468">
    <property type="entry name" value="Chain_len_reg_EpsF"/>
</dbReference>
<dbReference type="NCBIfam" id="TIGR03017">
    <property type="entry name" value="EpsF"/>
    <property type="match status" value="1"/>
</dbReference>
<dbReference type="Proteomes" id="UP001041814">
    <property type="component" value="Unassembled WGS sequence"/>
</dbReference>
<gene>
    <name evidence="4" type="primary">epsF</name>
    <name evidence="4" type="ORF">CKO43_06840</name>
</gene>
<evidence type="ECO:0000313" key="5">
    <source>
        <dbReference type="Proteomes" id="UP001041814"/>
    </source>
</evidence>
<dbReference type="InterPro" id="IPR032807">
    <property type="entry name" value="GNVR"/>
</dbReference>
<organism evidence="4 5">
    <name type="scientific">Rubrivivax gelatinosus</name>
    <name type="common">Rhodocyclus gelatinosus</name>
    <name type="synonym">Rhodopseudomonas gelatinosa</name>
    <dbReference type="NCBI Taxonomy" id="28068"/>
    <lineage>
        <taxon>Bacteria</taxon>
        <taxon>Pseudomonadati</taxon>
        <taxon>Pseudomonadota</taxon>
        <taxon>Betaproteobacteria</taxon>
        <taxon>Burkholderiales</taxon>
        <taxon>Sphaerotilaceae</taxon>
        <taxon>Rubrivivax</taxon>
    </lineage>
</organism>
<evidence type="ECO:0000256" key="2">
    <source>
        <dbReference type="SAM" id="Phobius"/>
    </source>
</evidence>
<dbReference type="RefSeq" id="WP_200231753.1">
    <property type="nucleotide sequence ID" value="NZ_NRRT01000085.1"/>
</dbReference>
<evidence type="ECO:0000259" key="3">
    <source>
        <dbReference type="Pfam" id="PF13807"/>
    </source>
</evidence>
<feature type="coiled-coil region" evidence="1">
    <location>
        <begin position="257"/>
        <end position="305"/>
    </location>
</feature>
<evidence type="ECO:0000256" key="1">
    <source>
        <dbReference type="SAM" id="Coils"/>
    </source>
</evidence>
<keyword evidence="5" id="KW-1185">Reference proteome</keyword>
<dbReference type="PANTHER" id="PTHR32309">
    <property type="entry name" value="TYROSINE-PROTEIN KINASE"/>
    <property type="match status" value="1"/>
</dbReference>
<dbReference type="Pfam" id="PF13807">
    <property type="entry name" value="GNVR"/>
    <property type="match status" value="1"/>
</dbReference>
<comment type="caution">
    <text evidence="4">The sequence shown here is derived from an EMBL/GenBank/DDBJ whole genome shotgun (WGS) entry which is preliminary data.</text>
</comment>
<keyword evidence="2" id="KW-1133">Transmembrane helix</keyword>
<reference evidence="4" key="1">
    <citation type="submission" date="2017-08" db="EMBL/GenBank/DDBJ databases">
        <authorList>
            <person name="Imhoff J.F."/>
            <person name="Rahn T."/>
            <person name="Kuenzel S."/>
            <person name="Neulinger S.C."/>
        </authorList>
    </citation>
    <scope>NUCLEOTIDE SEQUENCE</scope>
    <source>
        <strain evidence="4">IM 151</strain>
    </source>
</reference>
<reference evidence="4" key="2">
    <citation type="journal article" date="2020" name="Microorganisms">
        <title>Osmotic Adaptation and Compatible Solute Biosynthesis of Phototrophic Bacteria as Revealed from Genome Analyses.</title>
        <authorList>
            <person name="Imhoff J.F."/>
            <person name="Rahn T."/>
            <person name="Kunzel S."/>
            <person name="Keller A."/>
            <person name="Neulinger S.C."/>
        </authorList>
    </citation>
    <scope>NUCLEOTIDE SEQUENCE</scope>
    <source>
        <strain evidence="4">IM 151</strain>
    </source>
</reference>
<proteinExistence type="predicted"/>
<name>A0ABS1DS17_RUBGE</name>
<keyword evidence="2" id="KW-0472">Membrane</keyword>
<sequence>MTLGQFLAIIRARWLLAAALLAVAVVVTAGVSLSMPKTYTATSSVVMDFKPDPVSAIAYGGMVPPAMVATQIDVLRSDRVAQRVVRNLKFADDPQVRAQWVEATGGRGTLEQWLAGVFQRQMEVLPARESSVISITYSAADPRFAAALANAFADAYIQTTLELRVDPARQYAGFFDVRAKEARETLEKAQARLSAFQREHGIIATDERLDIENARLNELSSQLVAVQSLTADSGSRYAQARGNQSDRMQEVLANPVIAGLKSDVNRAEARLKELTTRLGDANPQVVEARANIGELRARMDAETRRVTAGIGVSDTINRERETRIRAELDAQRAKMLQMKAMRDEGSVIVRDVENAQRTYDTIITRQNQSTLESQAPQSNVHLLTQAVAPLSPSSPRVLLNTVVAALAGALLAIGAVLVAELRDRRVRAPADVAVALGLPVIGLLPKPGSGRRQRQRNLAMSQRLLAVLPGRKGA</sequence>
<evidence type="ECO:0000313" key="4">
    <source>
        <dbReference type="EMBL" id="MBK1712496.1"/>
    </source>
</evidence>
<accession>A0ABS1DS17</accession>
<dbReference type="PANTHER" id="PTHR32309:SF13">
    <property type="entry name" value="FERRIC ENTEROBACTIN TRANSPORT PROTEIN FEPE"/>
    <property type="match status" value="1"/>
</dbReference>
<keyword evidence="2" id="KW-0812">Transmembrane</keyword>
<protein>
    <submittedName>
        <fullName evidence="4">Chain length determinant protein EpsF</fullName>
    </submittedName>
</protein>
<dbReference type="EMBL" id="NRRU01000019">
    <property type="protein sequence ID" value="MBK1712496.1"/>
    <property type="molecule type" value="Genomic_DNA"/>
</dbReference>
<keyword evidence="1" id="KW-0175">Coiled coil</keyword>